<evidence type="ECO:0000256" key="1">
    <source>
        <dbReference type="SAM" id="MobiDB-lite"/>
    </source>
</evidence>
<evidence type="ECO:0008006" key="4">
    <source>
        <dbReference type="Google" id="ProtNLM"/>
    </source>
</evidence>
<sequence length="704" mass="75739">MIPSAPRGQSADSAAIRFERGGGTLDVVDTVERRRYSLSLMAATASSPARASSFRFPVDEAIAVETGTISLPSVIAVYVRDDDGRMLAEVGQFAEESFSDGSYSLELCAPMKLYVRIDGPFEIEADASRMTIALPEPARVAIGARSKHDRPAATITTTDDPEDVMAAISAFGSALKTTSPERSYPTLRGHPPTLERGSELSIPEGLSAPETGISIEVPPTLGHAYVVAPLAYYLGAGVEPGDDAWIHTESGFSHPLGSGDAFEREVERVLKQTFFLDCVTRTEGLYPIDLHERRAIEEHVDLDFAALYDRSPADRLEAYLSVPYSDVEPHVPEWKLTSHVSTSPSSIEMLPFLVDDLAVIHTPDSGFVSSTGVETTAVEGFLRGPGDGTREAATATATPTGSYVEPTTTDSLEQSWVGSETPMGASKATPQAYHNRLAREGSSGDVSITVVCNDPEMIEERDLVDDVYGSREELPFEVTPHHDLTREELRAVLETDVDFLHYIGHIEPDGFECADGRLDARELDSIGVDAFLLNGCRSYDQGMALIDGGAIGGIVTLADVVNAGAVEIGSTLARLLNNGFPLRAALEVAKGENVIGEQYIVVGDGGMSVTQVDGGTPLLFDVRKTDNAFCLDMTAYTTSLEGIGSLIRPCIGEGVVHHLNSGTIHEFEMSLKELEEFLQQTTGAPIRVKDKLVWSGEVDLSAYF</sequence>
<proteinExistence type="predicted"/>
<dbReference type="AlphaFoldDB" id="A0ABD5V0T7"/>
<organism evidence="2 3">
    <name type="scientific">Halalkalicoccus tibetensis</name>
    <dbReference type="NCBI Taxonomy" id="175632"/>
    <lineage>
        <taxon>Archaea</taxon>
        <taxon>Methanobacteriati</taxon>
        <taxon>Methanobacteriota</taxon>
        <taxon>Stenosarchaea group</taxon>
        <taxon>Halobacteria</taxon>
        <taxon>Halobacteriales</taxon>
        <taxon>Halococcaceae</taxon>
        <taxon>Halalkalicoccus</taxon>
    </lineage>
</organism>
<evidence type="ECO:0000313" key="2">
    <source>
        <dbReference type="EMBL" id="MFC6905078.1"/>
    </source>
</evidence>
<dbReference type="Proteomes" id="UP001596312">
    <property type="component" value="Unassembled WGS sequence"/>
</dbReference>
<name>A0ABD5V0T7_9EURY</name>
<protein>
    <recommendedName>
        <fullName evidence="4">CHAT domain-containing protein</fullName>
    </recommendedName>
</protein>
<feature type="region of interest" description="Disordered" evidence="1">
    <location>
        <begin position="177"/>
        <end position="198"/>
    </location>
</feature>
<reference evidence="2 3" key="1">
    <citation type="journal article" date="2019" name="Int. J. Syst. Evol. Microbiol.">
        <title>The Global Catalogue of Microorganisms (GCM) 10K type strain sequencing project: providing services to taxonomists for standard genome sequencing and annotation.</title>
        <authorList>
            <consortium name="The Broad Institute Genomics Platform"/>
            <consortium name="The Broad Institute Genome Sequencing Center for Infectious Disease"/>
            <person name="Wu L."/>
            <person name="Ma J."/>
        </authorList>
    </citation>
    <scope>NUCLEOTIDE SEQUENCE [LARGE SCALE GENOMIC DNA]</scope>
    <source>
        <strain evidence="2 3">CGMCC 1.3240</strain>
    </source>
</reference>
<keyword evidence="3" id="KW-1185">Reference proteome</keyword>
<comment type="caution">
    <text evidence="2">The sequence shown here is derived from an EMBL/GenBank/DDBJ whole genome shotgun (WGS) entry which is preliminary data.</text>
</comment>
<dbReference type="EMBL" id="JBHSXQ010000002">
    <property type="protein sequence ID" value="MFC6905078.1"/>
    <property type="molecule type" value="Genomic_DNA"/>
</dbReference>
<gene>
    <name evidence="2" type="ORF">ACFQGH_07665</name>
</gene>
<evidence type="ECO:0000313" key="3">
    <source>
        <dbReference type="Proteomes" id="UP001596312"/>
    </source>
</evidence>
<dbReference type="RefSeq" id="WP_340603592.1">
    <property type="nucleotide sequence ID" value="NZ_JBBMXV010000002.1"/>
</dbReference>
<accession>A0ABD5V0T7</accession>
<feature type="region of interest" description="Disordered" evidence="1">
    <location>
        <begin position="380"/>
        <end position="408"/>
    </location>
</feature>